<gene>
    <name evidence="1" type="ORF">BLA6863_05975</name>
</gene>
<sequence length="33" mass="3428">MSINGMPSGGVSNIASRKGVCIVPVYQVVVFSM</sequence>
<evidence type="ECO:0000313" key="2">
    <source>
        <dbReference type="Proteomes" id="UP000494170"/>
    </source>
</evidence>
<dbReference type="AlphaFoldDB" id="A0A6P2QL17"/>
<accession>A0A6P2QL17</accession>
<dbReference type="Proteomes" id="UP000494170">
    <property type="component" value="Unassembled WGS sequence"/>
</dbReference>
<proteinExistence type="predicted"/>
<evidence type="ECO:0000313" key="1">
    <source>
        <dbReference type="EMBL" id="VWC23063.1"/>
    </source>
</evidence>
<reference evidence="1 2" key="1">
    <citation type="submission" date="2019-09" db="EMBL/GenBank/DDBJ databases">
        <authorList>
            <person name="Depoorter E."/>
        </authorList>
    </citation>
    <scope>NUCLEOTIDE SEQUENCE [LARGE SCALE GENOMIC DNA]</scope>
    <source>
        <strain evidence="1">LMG 6863</strain>
    </source>
</reference>
<protein>
    <submittedName>
        <fullName evidence="1">Uncharacterized protein</fullName>
    </submittedName>
</protein>
<name>A0A6P2QL17_BURL3</name>
<dbReference type="EMBL" id="CABVPY010000054">
    <property type="protein sequence ID" value="VWC23063.1"/>
    <property type="molecule type" value="Genomic_DNA"/>
</dbReference>
<organism evidence="1 2">
    <name type="scientific">Burkholderia lata (strain ATCC 17760 / DSM 23089 / LMG 22485 / NCIMB 9086 / R18194 / 383)</name>
    <dbReference type="NCBI Taxonomy" id="482957"/>
    <lineage>
        <taxon>Bacteria</taxon>
        <taxon>Pseudomonadati</taxon>
        <taxon>Pseudomonadota</taxon>
        <taxon>Betaproteobacteria</taxon>
        <taxon>Burkholderiales</taxon>
        <taxon>Burkholderiaceae</taxon>
        <taxon>Burkholderia</taxon>
        <taxon>Burkholderia cepacia complex</taxon>
    </lineage>
</organism>